<dbReference type="EMBL" id="JRES01001455">
    <property type="protein sequence ID" value="KNC22743.1"/>
    <property type="molecule type" value="Genomic_DNA"/>
</dbReference>
<proteinExistence type="predicted"/>
<reference evidence="2 3" key="1">
    <citation type="journal article" date="2015" name="Nat. Commun.">
        <title>Lucilia cuprina genome unlocks parasitic fly biology to underpin future interventions.</title>
        <authorList>
            <person name="Anstead C.A."/>
            <person name="Korhonen P.K."/>
            <person name="Young N.D."/>
            <person name="Hall R.S."/>
            <person name="Jex A.R."/>
            <person name="Murali S.C."/>
            <person name="Hughes D.S."/>
            <person name="Lee S.F."/>
            <person name="Perry T."/>
            <person name="Stroehlein A.J."/>
            <person name="Ansell B.R."/>
            <person name="Breugelmans B."/>
            <person name="Hofmann A."/>
            <person name="Qu J."/>
            <person name="Dugan S."/>
            <person name="Lee S.L."/>
            <person name="Chao H."/>
            <person name="Dinh H."/>
            <person name="Han Y."/>
            <person name="Doddapaneni H.V."/>
            <person name="Worley K.C."/>
            <person name="Muzny D.M."/>
            <person name="Ioannidis P."/>
            <person name="Waterhouse R.M."/>
            <person name="Zdobnov E.M."/>
            <person name="James P.J."/>
            <person name="Bagnall N.H."/>
            <person name="Kotze A.C."/>
            <person name="Gibbs R.A."/>
            <person name="Richards S."/>
            <person name="Batterham P."/>
            <person name="Gasser R.B."/>
        </authorList>
    </citation>
    <scope>NUCLEOTIDE SEQUENCE [LARGE SCALE GENOMIC DNA]</scope>
    <source>
        <strain evidence="2 3">LS</strain>
        <tissue evidence="2">Full body</tissue>
    </source>
</reference>
<gene>
    <name evidence="2" type="ORF">FF38_04108</name>
</gene>
<evidence type="ECO:0000313" key="3">
    <source>
        <dbReference type="Proteomes" id="UP000037069"/>
    </source>
</evidence>
<feature type="chain" id="PRO_5005535148" evidence="1">
    <location>
        <begin position="24"/>
        <end position="60"/>
    </location>
</feature>
<dbReference type="Proteomes" id="UP000037069">
    <property type="component" value="Unassembled WGS sequence"/>
</dbReference>
<keyword evidence="3" id="KW-1185">Reference proteome</keyword>
<protein>
    <submittedName>
        <fullName evidence="2">Uncharacterized protein</fullName>
    </submittedName>
</protein>
<dbReference type="AlphaFoldDB" id="A0A0L0BRW9"/>
<evidence type="ECO:0000256" key="1">
    <source>
        <dbReference type="SAM" id="SignalP"/>
    </source>
</evidence>
<keyword evidence="1" id="KW-0732">Signal</keyword>
<evidence type="ECO:0000313" key="2">
    <source>
        <dbReference type="EMBL" id="KNC22743.1"/>
    </source>
</evidence>
<accession>A0A0L0BRW9</accession>
<name>A0A0L0BRW9_LUCCU</name>
<organism evidence="2 3">
    <name type="scientific">Lucilia cuprina</name>
    <name type="common">Green bottle fly</name>
    <name type="synonym">Australian sheep blowfly</name>
    <dbReference type="NCBI Taxonomy" id="7375"/>
    <lineage>
        <taxon>Eukaryota</taxon>
        <taxon>Metazoa</taxon>
        <taxon>Ecdysozoa</taxon>
        <taxon>Arthropoda</taxon>
        <taxon>Hexapoda</taxon>
        <taxon>Insecta</taxon>
        <taxon>Pterygota</taxon>
        <taxon>Neoptera</taxon>
        <taxon>Endopterygota</taxon>
        <taxon>Diptera</taxon>
        <taxon>Brachycera</taxon>
        <taxon>Muscomorpha</taxon>
        <taxon>Oestroidea</taxon>
        <taxon>Calliphoridae</taxon>
        <taxon>Luciliinae</taxon>
        <taxon>Lucilia</taxon>
    </lineage>
</organism>
<feature type="signal peptide" evidence="1">
    <location>
        <begin position="1"/>
        <end position="23"/>
    </location>
</feature>
<sequence length="60" mass="6755">MKFVNNFLIVLVIFAIYMVSAEAGNQFSKPSDVRAAVKPNKEIKEKTVTQGTTYVYTPKQ</sequence>
<comment type="caution">
    <text evidence="2">The sequence shown here is derived from an EMBL/GenBank/DDBJ whole genome shotgun (WGS) entry which is preliminary data.</text>
</comment>